<keyword evidence="3 11" id="KW-1134">Transmembrane beta strand</keyword>
<evidence type="ECO:0000256" key="11">
    <source>
        <dbReference type="PROSITE-ProRule" id="PRU01360"/>
    </source>
</evidence>
<evidence type="ECO:0000313" key="18">
    <source>
        <dbReference type="Proteomes" id="UP000295341"/>
    </source>
</evidence>
<dbReference type="EMBL" id="SOBT01000008">
    <property type="protein sequence ID" value="TDU31007.1"/>
    <property type="molecule type" value="Genomic_DNA"/>
</dbReference>
<dbReference type="InterPro" id="IPR012910">
    <property type="entry name" value="Plug_dom"/>
</dbReference>
<comment type="subcellular location">
    <subcellularLocation>
        <location evidence="1 11">Cell outer membrane</location>
        <topology evidence="1 11">Multi-pass membrane protein</topology>
    </subcellularLocation>
</comment>
<evidence type="ECO:0000256" key="8">
    <source>
        <dbReference type="ARBA" id="ARBA00023077"/>
    </source>
</evidence>
<dbReference type="Proteomes" id="UP000295341">
    <property type="component" value="Unassembled WGS sequence"/>
</dbReference>
<sequence length="854" mass="92032">MGYRRTLAARRAVPVRVSQRLLPAVLFGAAGLLASNGSLAQEVAAAEPVTDPAAPVADPATPVAAEAAAPAVDSGAPVADAAAADVEILPTIPVNVGEEKPMPDAEPIPGQLETIIVTAQKREENLLDVPISIQAFSAETLEARGIADTTSLQLATPGLSVDEQAQFTTIFLRGVGSDAFLMADPSVAYYVDGIYFPFSQGQAQDFGAVERVEVLKGPQGTLFGRNAVGGAISVVTKDPNLKKSETEIAAGYGNRNTFDTHVYQSLPIADWLAVSVGGYYSDGDHYMSGLAAGQPIGPERSRGGRVKLRFAPTDSLDIVFAAMRNEQTGTGSVFTLNNAPTRLFSCDSPLPLPVCITAQTGYKGDLSEPSFLRFRSTVYYGQATYETPWFDLKLLGSDQKARSYFTYDFDGSGQALAAFDQKKNLADIQTGEVQILSNDSTWGSDRLTWIIGGYYFHSKQGFDTANLKLLGLDLADLQRGGISLPEAAIQALNALNVAFPNGDVAFHALIGTNSKAAFAQATLKATDWLSLTVGGRYQDEARYLIKSDSGLYLSDGGFLTLFDWNTIGARDADGNTVPIHDTTTSFKPKATIELRPFSGDTLIYLTYQEALKSATYNAIGIYSPPTYVEPEEIEAWELGLKTPLFNGNAALSVAAFHYDISDFQVQFISLFQGGAVSFENADAASIQGIDFDFAVQILPQTFDDFVFGIGASWLDSEYDDYTSASGFDPNDGHFSSNNDYTGNRVVRTPEWTGQANLTKTWQVPGGSLELGGDAYYNDGFYYASSNAKNLAQKSYTVYGARVSYRYEPWNLRATLFGRNLGDEKYSQGMIATDFGANVTLAAPLTYGLRFDWAF</sequence>
<evidence type="ECO:0000256" key="3">
    <source>
        <dbReference type="ARBA" id="ARBA00022452"/>
    </source>
</evidence>
<keyword evidence="18" id="KW-1185">Reference proteome</keyword>
<dbReference type="GO" id="GO:0009279">
    <property type="term" value="C:cell outer membrane"/>
    <property type="evidence" value="ECO:0007669"/>
    <property type="project" value="UniProtKB-SubCell"/>
</dbReference>
<dbReference type="RefSeq" id="WP_133879635.1">
    <property type="nucleotide sequence ID" value="NZ_MWIN01000022.1"/>
</dbReference>
<evidence type="ECO:0000256" key="14">
    <source>
        <dbReference type="SAM" id="SignalP"/>
    </source>
</evidence>
<dbReference type="InterPro" id="IPR010916">
    <property type="entry name" value="TonB_box_CS"/>
</dbReference>
<evidence type="ECO:0000256" key="4">
    <source>
        <dbReference type="ARBA" id="ARBA00022496"/>
    </source>
</evidence>
<proteinExistence type="inferred from homology"/>
<feature type="signal peptide" evidence="14">
    <location>
        <begin position="1"/>
        <end position="40"/>
    </location>
</feature>
<feature type="chain" id="PRO_5020559720" evidence="14">
    <location>
        <begin position="41"/>
        <end position="854"/>
    </location>
</feature>
<dbReference type="Gene3D" id="2.40.170.20">
    <property type="entry name" value="TonB-dependent receptor, beta-barrel domain"/>
    <property type="match status" value="1"/>
</dbReference>
<evidence type="ECO:0000256" key="6">
    <source>
        <dbReference type="ARBA" id="ARBA00023004"/>
    </source>
</evidence>
<dbReference type="PANTHER" id="PTHR32552:SF81">
    <property type="entry name" value="TONB-DEPENDENT OUTER MEMBRANE RECEPTOR"/>
    <property type="match status" value="1"/>
</dbReference>
<evidence type="ECO:0000256" key="12">
    <source>
        <dbReference type="PROSITE-ProRule" id="PRU10143"/>
    </source>
</evidence>
<dbReference type="InterPro" id="IPR036942">
    <property type="entry name" value="Beta-barrel_TonB_sf"/>
</dbReference>
<evidence type="ECO:0000256" key="2">
    <source>
        <dbReference type="ARBA" id="ARBA00022448"/>
    </source>
</evidence>
<feature type="short sequence motif" description="TonB box" evidence="12">
    <location>
        <begin position="114"/>
        <end position="120"/>
    </location>
</feature>
<evidence type="ECO:0000256" key="1">
    <source>
        <dbReference type="ARBA" id="ARBA00004571"/>
    </source>
</evidence>
<name>A0A4R7PAN2_9GAMM</name>
<dbReference type="PROSITE" id="PS52016">
    <property type="entry name" value="TONB_DEPENDENT_REC_3"/>
    <property type="match status" value="1"/>
</dbReference>
<comment type="similarity">
    <text evidence="11 13">Belongs to the TonB-dependent receptor family.</text>
</comment>
<dbReference type="PANTHER" id="PTHR32552">
    <property type="entry name" value="FERRICHROME IRON RECEPTOR-RELATED"/>
    <property type="match status" value="1"/>
</dbReference>
<reference evidence="17 18" key="1">
    <citation type="submission" date="2019-03" db="EMBL/GenBank/DDBJ databases">
        <title>Genomic Encyclopedia of Type Strains, Phase IV (KMG-IV): sequencing the most valuable type-strain genomes for metagenomic binning, comparative biology and taxonomic classification.</title>
        <authorList>
            <person name="Goeker M."/>
        </authorList>
    </citation>
    <scope>NUCLEOTIDE SEQUENCE [LARGE SCALE GENOMIC DNA]</scope>
    <source>
        <strain evidence="17 18">DSM 26377</strain>
    </source>
</reference>
<keyword evidence="10 11" id="KW-0998">Cell outer membrane</keyword>
<feature type="domain" description="TonB-dependent receptor-like beta-barrel" evidence="15">
    <location>
        <begin position="373"/>
        <end position="820"/>
    </location>
</feature>
<organism evidence="17 18">
    <name type="scientific">Panacagrimonas perspica</name>
    <dbReference type="NCBI Taxonomy" id="381431"/>
    <lineage>
        <taxon>Bacteria</taxon>
        <taxon>Pseudomonadati</taxon>
        <taxon>Pseudomonadota</taxon>
        <taxon>Gammaproteobacteria</taxon>
        <taxon>Nevskiales</taxon>
        <taxon>Nevskiaceae</taxon>
        <taxon>Panacagrimonas</taxon>
    </lineage>
</organism>
<evidence type="ECO:0000256" key="13">
    <source>
        <dbReference type="RuleBase" id="RU003357"/>
    </source>
</evidence>
<evidence type="ECO:0000256" key="9">
    <source>
        <dbReference type="ARBA" id="ARBA00023136"/>
    </source>
</evidence>
<accession>A0A4R7PAN2</accession>
<dbReference type="InterPro" id="IPR039426">
    <property type="entry name" value="TonB-dep_rcpt-like"/>
</dbReference>
<keyword evidence="8 12" id="KW-0798">TonB box</keyword>
<feature type="domain" description="TonB-dependent receptor plug" evidence="16">
    <location>
        <begin position="126"/>
        <end position="231"/>
    </location>
</feature>
<dbReference type="PROSITE" id="PS00430">
    <property type="entry name" value="TONB_DEPENDENT_REC_1"/>
    <property type="match status" value="1"/>
</dbReference>
<dbReference type="GO" id="GO:0006826">
    <property type="term" value="P:iron ion transport"/>
    <property type="evidence" value="ECO:0007669"/>
    <property type="project" value="UniProtKB-KW"/>
</dbReference>
<evidence type="ECO:0000256" key="7">
    <source>
        <dbReference type="ARBA" id="ARBA00023065"/>
    </source>
</evidence>
<keyword evidence="7" id="KW-0406">Ion transport</keyword>
<dbReference type="SUPFAM" id="SSF56935">
    <property type="entry name" value="Porins"/>
    <property type="match status" value="1"/>
</dbReference>
<keyword evidence="2 11" id="KW-0813">Transport</keyword>
<keyword evidence="4" id="KW-0410">Iron transport</keyword>
<comment type="caution">
    <text evidence="17">The sequence shown here is derived from an EMBL/GenBank/DDBJ whole genome shotgun (WGS) entry which is preliminary data.</text>
</comment>
<dbReference type="Pfam" id="PF00593">
    <property type="entry name" value="TonB_dep_Rec_b-barrel"/>
    <property type="match status" value="1"/>
</dbReference>
<keyword evidence="5 11" id="KW-0812">Transmembrane</keyword>
<evidence type="ECO:0000313" key="17">
    <source>
        <dbReference type="EMBL" id="TDU31007.1"/>
    </source>
</evidence>
<evidence type="ECO:0000256" key="5">
    <source>
        <dbReference type="ARBA" id="ARBA00022692"/>
    </source>
</evidence>
<keyword evidence="9 11" id="KW-0472">Membrane</keyword>
<keyword evidence="14" id="KW-0732">Signal</keyword>
<dbReference type="OrthoDB" id="5710959at2"/>
<gene>
    <name evidence="17" type="ORF">DFR24_0365</name>
</gene>
<keyword evidence="6" id="KW-0408">Iron</keyword>
<protein>
    <submittedName>
        <fullName evidence="17">Iron complex outermembrane receptor protein</fullName>
    </submittedName>
</protein>
<dbReference type="InterPro" id="IPR000531">
    <property type="entry name" value="Beta-barrel_TonB"/>
</dbReference>
<evidence type="ECO:0000259" key="16">
    <source>
        <dbReference type="Pfam" id="PF07715"/>
    </source>
</evidence>
<dbReference type="Pfam" id="PF07715">
    <property type="entry name" value="Plug"/>
    <property type="match status" value="1"/>
</dbReference>
<keyword evidence="17" id="KW-0675">Receptor</keyword>
<evidence type="ECO:0000256" key="10">
    <source>
        <dbReference type="ARBA" id="ARBA00023237"/>
    </source>
</evidence>
<dbReference type="AlphaFoldDB" id="A0A4R7PAN2"/>
<evidence type="ECO:0000259" key="15">
    <source>
        <dbReference type="Pfam" id="PF00593"/>
    </source>
</evidence>